<feature type="compositionally biased region" description="Low complexity" evidence="2">
    <location>
        <begin position="1235"/>
        <end position="1245"/>
    </location>
</feature>
<gene>
    <name evidence="4" type="ORF">ODALV1_LOCUS29341</name>
</gene>
<dbReference type="SMART" id="SM00292">
    <property type="entry name" value="BRCT"/>
    <property type="match status" value="6"/>
</dbReference>
<protein>
    <recommendedName>
        <fullName evidence="3">BRCT domain-containing protein</fullName>
    </recommendedName>
</protein>
<feature type="compositionally biased region" description="Polar residues" evidence="2">
    <location>
        <begin position="534"/>
        <end position="553"/>
    </location>
</feature>
<keyword evidence="1" id="KW-0677">Repeat</keyword>
<dbReference type="Pfam" id="PF12738">
    <property type="entry name" value="PTCB-BRCT"/>
    <property type="match status" value="2"/>
</dbReference>
<feature type="domain" description="BRCT" evidence="3">
    <location>
        <begin position="140"/>
        <end position="211"/>
    </location>
</feature>
<dbReference type="EMBL" id="CAXLJM020000151">
    <property type="protein sequence ID" value="CAL8143196.1"/>
    <property type="molecule type" value="Genomic_DNA"/>
</dbReference>
<sequence>MTTLKRASSINASKIFGNPIFSQFSQQASQDGKQADMFFVLPPGKQEDDCGGTNLGEMFQICRANFLPVRWLKDEDCNDSLVFEEGSIFIFDPFGSPGYENLLKRLEKCLPRFEIFGPQVLRSVFNAPDILQFTTLFHPTYALAMRKMIISLSGFSRDLKLELEQLIRLMNGTISPSLTKSVTHVVTDNAITNKSLEASREQIPIMSTEWVKKVWEDNQSKPVQASDPRYANYFCPLFYKVKVCLSQISATKKATLKAGIERLGGTCSPDLVKGTTDVLVVTNAAGDKYKFAKKWKIPCVSPDWVENSTDQGILLPFDNFKVIPDDLDLAAMMSTPAHSHVPDLDFNLTRFSVVDDDRSKLIINATTDFSHNRTESHSDALVQLRAASKNTGSYLDGCRIYVVDYENCDELKRVLNTSGAVRLNQLSNGVTHVIVTRDKLPKQVQDRLNDLEPMPYLVTIGWLLESAKQGTPADEDMHKFEAVLNICQESFVTPVQPVQARRSVPPLTNSSSTRQSVTNSHRGGESGGRSSSGAATVTDNSTEDSTTHDGNSPTNINITTNTENEDAGIFVGISFKVALTDEKERGASEEVILENGGTLKEHNPDVMILPTVCDQRLKDEANQSYTKYWLTDCLENKSLDATNSFTYVPMVSFKRMSEVMKNVVVAISQYPLPAEREYMVELLKAMGGRYQDVFAKKDAADGRNLRSTHLVCKSTDNDKAKAAKRWGVPIVVAEWIVDSFLQHKRLDEEQYNPENQSSSYPTVYMPTPKRKQANKLKNSMMSVRSVYPPSDRKAAPNQIIKTRTPDPDEVLEANGVEPESTNANTAKTDPTNIARNVFLTPPVPSTSNKRHNLSSSTNEGRTDEEEDSFLRGLPKCPSQGEIDRVMAELKALDPYTDESFERMMENLKARGINIDDYSPFTSMEERRLCDPNPDSPLLLGLPRHESRALKEQYEIALGFTPGNKIKLKQRTSTPLSELVERFNSAARRREPDSMSESPSQMQSPRTSTPKTNGTPLRKIAAINRHSQGGSTLHNQLEVIDPLAGIRRLSNKRPSDGSPEAGNDSKSNKRARTSSESENADIVVYETQPSPIKDNVEVAENVGKETVEKPKPSTSKLSNSMKNLNNLIAQTEAEQNESEEGTSPTKRRPGSGSVKQLVPVDVEEQVCEEIEQPHLSWADDDQPTNGKTSTVKKVPPKPIIEPQPKVQENTERGSRKRSSRLKKAGSVVSVEDGVRTTRSTRSARSQSKTREDTVPVGHQPIKVDKVRKSKRSKANAFPIILPDAPKFMVSSMSEAEKTKAMEMASQLGGSISGEAFFDPHCVGLITGSLIRSEKVLCCIASGKCILKTEYLKRSVDAGKFLPVDEEFVWNENNINQEKERELAKASYSWLKAQLQNKTSKPMFGMKFLILDQPPVKLEAFTRVVLSGGGEVVTSVEDATYVLKDEKSKSTQVIPKGIQVKNPMFLNTLILTDPTSTT</sequence>
<evidence type="ECO:0000313" key="5">
    <source>
        <dbReference type="Proteomes" id="UP001642540"/>
    </source>
</evidence>
<reference evidence="4 5" key="1">
    <citation type="submission" date="2024-08" db="EMBL/GenBank/DDBJ databases">
        <authorList>
            <person name="Cucini C."/>
            <person name="Frati F."/>
        </authorList>
    </citation>
    <scope>NUCLEOTIDE SEQUENCE [LARGE SCALE GENOMIC DNA]</scope>
</reference>
<dbReference type="Proteomes" id="UP001642540">
    <property type="component" value="Unassembled WGS sequence"/>
</dbReference>
<dbReference type="CDD" id="cd17738">
    <property type="entry name" value="BRCT_TopBP1_rpt7"/>
    <property type="match status" value="1"/>
</dbReference>
<dbReference type="Gene3D" id="3.40.50.10190">
    <property type="entry name" value="BRCT domain"/>
    <property type="match status" value="7"/>
</dbReference>
<feature type="region of interest" description="Disordered" evidence="2">
    <location>
        <begin position="1048"/>
        <end position="1094"/>
    </location>
</feature>
<dbReference type="InterPro" id="IPR059215">
    <property type="entry name" value="BRCT2_TopBP1-like"/>
</dbReference>
<dbReference type="PANTHER" id="PTHR13561:SF20">
    <property type="entry name" value="DNA TOPOISOMERASE 2-BINDING PROTEIN 1"/>
    <property type="match status" value="1"/>
</dbReference>
<evidence type="ECO:0000256" key="2">
    <source>
        <dbReference type="SAM" id="MobiDB-lite"/>
    </source>
</evidence>
<comment type="caution">
    <text evidence="4">The sequence shown here is derived from an EMBL/GenBank/DDBJ whole genome shotgun (WGS) entry which is preliminary data.</text>
</comment>
<feature type="region of interest" description="Disordered" evidence="2">
    <location>
        <begin position="836"/>
        <end position="877"/>
    </location>
</feature>
<feature type="region of interest" description="Disordered" evidence="2">
    <location>
        <begin position="1172"/>
        <end position="1258"/>
    </location>
</feature>
<dbReference type="Pfam" id="PF00533">
    <property type="entry name" value="BRCT"/>
    <property type="match status" value="2"/>
</dbReference>
<name>A0ABP1S450_9HEXA</name>
<accession>A0ABP1S450</accession>
<dbReference type="PANTHER" id="PTHR13561">
    <property type="entry name" value="DNA REPLICATION REGULATOR DPB11-RELATED"/>
    <property type="match status" value="1"/>
</dbReference>
<proteinExistence type="predicted"/>
<feature type="compositionally biased region" description="Low complexity" evidence="2">
    <location>
        <begin position="994"/>
        <end position="1003"/>
    </location>
</feature>
<dbReference type="CDD" id="cd00027">
    <property type="entry name" value="BRCT"/>
    <property type="match status" value="1"/>
</dbReference>
<feature type="compositionally biased region" description="Polar residues" evidence="2">
    <location>
        <begin position="1004"/>
        <end position="1014"/>
    </location>
</feature>
<feature type="domain" description="BRCT" evidence="3">
    <location>
        <begin position="655"/>
        <end position="753"/>
    </location>
</feature>
<feature type="domain" description="BRCT" evidence="3">
    <location>
        <begin position="237"/>
        <end position="322"/>
    </location>
</feature>
<feature type="region of interest" description="Disordered" evidence="2">
    <location>
        <begin position="984"/>
        <end position="1014"/>
    </location>
</feature>
<feature type="compositionally biased region" description="Basic residues" evidence="2">
    <location>
        <begin position="1213"/>
        <end position="1222"/>
    </location>
</feature>
<organism evidence="4 5">
    <name type="scientific">Orchesella dallaii</name>
    <dbReference type="NCBI Taxonomy" id="48710"/>
    <lineage>
        <taxon>Eukaryota</taxon>
        <taxon>Metazoa</taxon>
        <taxon>Ecdysozoa</taxon>
        <taxon>Arthropoda</taxon>
        <taxon>Hexapoda</taxon>
        <taxon>Collembola</taxon>
        <taxon>Entomobryomorpha</taxon>
        <taxon>Entomobryoidea</taxon>
        <taxon>Orchesellidae</taxon>
        <taxon>Orchesellinae</taxon>
        <taxon>Orchesella</taxon>
    </lineage>
</organism>
<dbReference type="InterPro" id="IPR001357">
    <property type="entry name" value="BRCT_dom"/>
</dbReference>
<dbReference type="PROSITE" id="PS50172">
    <property type="entry name" value="BRCT"/>
    <property type="match status" value="4"/>
</dbReference>
<dbReference type="CDD" id="cd17731">
    <property type="entry name" value="BRCT_TopBP1_rpt2_like"/>
    <property type="match status" value="1"/>
</dbReference>
<feature type="region of interest" description="Disordered" evidence="2">
    <location>
        <begin position="1131"/>
        <end position="1158"/>
    </location>
</feature>
<feature type="domain" description="BRCT" evidence="3">
    <location>
        <begin position="390"/>
        <end position="480"/>
    </location>
</feature>
<evidence type="ECO:0000259" key="3">
    <source>
        <dbReference type="PROSITE" id="PS50172"/>
    </source>
</evidence>
<feature type="compositionally biased region" description="Polar residues" evidence="2">
    <location>
        <begin position="506"/>
        <end position="519"/>
    </location>
</feature>
<evidence type="ECO:0000313" key="4">
    <source>
        <dbReference type="EMBL" id="CAL8143196.1"/>
    </source>
</evidence>
<keyword evidence="5" id="KW-1185">Reference proteome</keyword>
<evidence type="ECO:0000256" key="1">
    <source>
        <dbReference type="ARBA" id="ARBA00022737"/>
    </source>
</evidence>
<feature type="region of interest" description="Disordered" evidence="2">
    <location>
        <begin position="497"/>
        <end position="560"/>
    </location>
</feature>
<dbReference type="SUPFAM" id="SSF52113">
    <property type="entry name" value="BRCT domain"/>
    <property type="match status" value="5"/>
</dbReference>
<dbReference type="InterPro" id="IPR036420">
    <property type="entry name" value="BRCT_dom_sf"/>
</dbReference>